<dbReference type="GO" id="GO:0003677">
    <property type="term" value="F:DNA binding"/>
    <property type="evidence" value="ECO:0007669"/>
    <property type="project" value="InterPro"/>
</dbReference>
<name>A0A2S9XVP8_9BACT</name>
<proteinExistence type="inferred from homology"/>
<evidence type="ECO:0000256" key="3">
    <source>
        <dbReference type="ARBA" id="ARBA00023082"/>
    </source>
</evidence>
<protein>
    <submittedName>
        <fullName evidence="7">ECF RNA polymerase sigma-E factor</fullName>
    </submittedName>
</protein>
<feature type="domain" description="RNA polymerase sigma-70 region 2" evidence="5">
    <location>
        <begin position="35"/>
        <end position="99"/>
    </location>
</feature>
<keyword evidence="2" id="KW-0805">Transcription regulation</keyword>
<comment type="similarity">
    <text evidence="1">Belongs to the sigma-70 factor family. ECF subfamily.</text>
</comment>
<dbReference type="GO" id="GO:0016987">
    <property type="term" value="F:sigma factor activity"/>
    <property type="evidence" value="ECO:0007669"/>
    <property type="project" value="UniProtKB-KW"/>
</dbReference>
<dbReference type="PANTHER" id="PTHR43133">
    <property type="entry name" value="RNA POLYMERASE ECF-TYPE SIGMA FACTO"/>
    <property type="match status" value="1"/>
</dbReference>
<dbReference type="PANTHER" id="PTHR43133:SF51">
    <property type="entry name" value="RNA POLYMERASE SIGMA FACTOR"/>
    <property type="match status" value="1"/>
</dbReference>
<gene>
    <name evidence="7" type="primary">rpoE_12</name>
    <name evidence="7" type="ORF">ENSA5_35550</name>
</gene>
<dbReference type="Pfam" id="PF04542">
    <property type="entry name" value="Sigma70_r2"/>
    <property type="match status" value="1"/>
</dbReference>
<sequence length="226" mass="25495">MGLLSRRHDAPDDSITDAEIISRVLSGDTRAFETLMRRHNERVYRAVRSRVQNEADVEEVMQRAYVAAFRALGQFEGRARFSTWLVRIALNETSRALRPRGPRLVVSENEEQVPVGGSAGEDPERAAYFGQMATMLEEAVDRLPESLRTAFVLRAVQGESTREVARTLGISQVAVRVRVHRARQQVERRLRDVAGGAVEEMFRFYAPRCDRVVSRVLAELEGPSAD</sequence>
<dbReference type="InterPro" id="IPR007627">
    <property type="entry name" value="RNA_pol_sigma70_r2"/>
</dbReference>
<evidence type="ECO:0000259" key="6">
    <source>
        <dbReference type="Pfam" id="PF08281"/>
    </source>
</evidence>
<evidence type="ECO:0000259" key="5">
    <source>
        <dbReference type="Pfam" id="PF04542"/>
    </source>
</evidence>
<dbReference type="OrthoDB" id="9803470at2"/>
<evidence type="ECO:0000256" key="4">
    <source>
        <dbReference type="ARBA" id="ARBA00023163"/>
    </source>
</evidence>
<keyword evidence="4" id="KW-0804">Transcription</keyword>
<comment type="caution">
    <text evidence="7">The sequence shown here is derived from an EMBL/GenBank/DDBJ whole genome shotgun (WGS) entry which is preliminary data.</text>
</comment>
<evidence type="ECO:0000256" key="2">
    <source>
        <dbReference type="ARBA" id="ARBA00023015"/>
    </source>
</evidence>
<dbReference type="Proteomes" id="UP000237968">
    <property type="component" value="Unassembled WGS sequence"/>
</dbReference>
<dbReference type="RefSeq" id="WP_106392899.1">
    <property type="nucleotide sequence ID" value="NZ_PVNK01000164.1"/>
</dbReference>
<accession>A0A2S9XVP8</accession>
<dbReference type="NCBIfam" id="TIGR02937">
    <property type="entry name" value="sigma70-ECF"/>
    <property type="match status" value="1"/>
</dbReference>
<dbReference type="AlphaFoldDB" id="A0A2S9XVP8"/>
<dbReference type="Gene3D" id="1.10.1740.10">
    <property type="match status" value="1"/>
</dbReference>
<dbReference type="InterPro" id="IPR014284">
    <property type="entry name" value="RNA_pol_sigma-70_dom"/>
</dbReference>
<dbReference type="InterPro" id="IPR036388">
    <property type="entry name" value="WH-like_DNA-bd_sf"/>
</dbReference>
<dbReference type="InterPro" id="IPR039425">
    <property type="entry name" value="RNA_pol_sigma-70-like"/>
</dbReference>
<keyword evidence="8" id="KW-1185">Reference proteome</keyword>
<keyword evidence="3" id="KW-0731">Sigma factor</keyword>
<dbReference type="SUPFAM" id="SSF88659">
    <property type="entry name" value="Sigma3 and sigma4 domains of RNA polymerase sigma factors"/>
    <property type="match status" value="1"/>
</dbReference>
<evidence type="ECO:0000313" key="7">
    <source>
        <dbReference type="EMBL" id="PRP96781.1"/>
    </source>
</evidence>
<feature type="domain" description="RNA polymerase sigma factor 70 region 4 type 2" evidence="6">
    <location>
        <begin position="135"/>
        <end position="185"/>
    </location>
</feature>
<reference evidence="7 8" key="1">
    <citation type="submission" date="2018-03" db="EMBL/GenBank/DDBJ databases">
        <title>Draft Genome Sequences of the Obligatory Marine Myxobacteria Enhygromyxa salina SWB005.</title>
        <authorList>
            <person name="Poehlein A."/>
            <person name="Moghaddam J.A."/>
            <person name="Harms H."/>
            <person name="Alanjari M."/>
            <person name="Koenig G.M."/>
            <person name="Daniel R."/>
            <person name="Schaeberle T.F."/>
        </authorList>
    </citation>
    <scope>NUCLEOTIDE SEQUENCE [LARGE SCALE GENOMIC DNA]</scope>
    <source>
        <strain evidence="7 8">SWB005</strain>
    </source>
</reference>
<dbReference type="Gene3D" id="1.10.10.10">
    <property type="entry name" value="Winged helix-like DNA-binding domain superfamily/Winged helix DNA-binding domain"/>
    <property type="match status" value="1"/>
</dbReference>
<dbReference type="NCBIfam" id="NF008888">
    <property type="entry name" value="PRK11922.1"/>
    <property type="match status" value="1"/>
</dbReference>
<dbReference type="EMBL" id="PVNK01000164">
    <property type="protein sequence ID" value="PRP96781.1"/>
    <property type="molecule type" value="Genomic_DNA"/>
</dbReference>
<dbReference type="Pfam" id="PF08281">
    <property type="entry name" value="Sigma70_r4_2"/>
    <property type="match status" value="1"/>
</dbReference>
<dbReference type="GO" id="GO:0006352">
    <property type="term" value="P:DNA-templated transcription initiation"/>
    <property type="evidence" value="ECO:0007669"/>
    <property type="project" value="InterPro"/>
</dbReference>
<dbReference type="InterPro" id="IPR013324">
    <property type="entry name" value="RNA_pol_sigma_r3/r4-like"/>
</dbReference>
<dbReference type="SUPFAM" id="SSF88946">
    <property type="entry name" value="Sigma2 domain of RNA polymerase sigma factors"/>
    <property type="match status" value="1"/>
</dbReference>
<dbReference type="InterPro" id="IPR013249">
    <property type="entry name" value="RNA_pol_sigma70_r4_t2"/>
</dbReference>
<evidence type="ECO:0000313" key="8">
    <source>
        <dbReference type="Proteomes" id="UP000237968"/>
    </source>
</evidence>
<dbReference type="CDD" id="cd06171">
    <property type="entry name" value="Sigma70_r4"/>
    <property type="match status" value="1"/>
</dbReference>
<organism evidence="7 8">
    <name type="scientific">Enhygromyxa salina</name>
    <dbReference type="NCBI Taxonomy" id="215803"/>
    <lineage>
        <taxon>Bacteria</taxon>
        <taxon>Pseudomonadati</taxon>
        <taxon>Myxococcota</taxon>
        <taxon>Polyangia</taxon>
        <taxon>Nannocystales</taxon>
        <taxon>Nannocystaceae</taxon>
        <taxon>Enhygromyxa</taxon>
    </lineage>
</organism>
<evidence type="ECO:0000256" key="1">
    <source>
        <dbReference type="ARBA" id="ARBA00010641"/>
    </source>
</evidence>
<dbReference type="InterPro" id="IPR013325">
    <property type="entry name" value="RNA_pol_sigma_r2"/>
</dbReference>